<comment type="caution">
    <text evidence="2">The sequence shown here is derived from an EMBL/GenBank/DDBJ whole genome shotgun (WGS) entry which is preliminary data.</text>
</comment>
<sequence>MSDMSEPGSSRRASAASPEISLLAGAVIARLQDRAERGPDDRLDQAATALSRAVRGQEFDPVDCARRLRNLPLPDIVLTDHVIPAVARRLGRDWETDRASFAEVSVASARLQSLLGELAPHWSDRLPDAADTALSALLVLTTDEPHTLGPHLVTAQLRRRGVLVRTLYGAGPAEVAAALDQGPRTDMVLFSCAHRRHLAFVAGIMSGLRKLGARRPPAILGGVVLDHETALEKRTGVDLVTNDVQSALTFCRDPRRAETAPPTGRGTKDR</sequence>
<protein>
    <recommendedName>
        <fullName evidence="1">B12-binding domain-containing protein</fullName>
    </recommendedName>
</protein>
<name>X7FA80_9RHOB</name>
<dbReference type="Gene3D" id="3.40.50.280">
    <property type="entry name" value="Cobalamin-binding domain"/>
    <property type="match status" value="1"/>
</dbReference>
<dbReference type="GO" id="GO:0046872">
    <property type="term" value="F:metal ion binding"/>
    <property type="evidence" value="ECO:0007669"/>
    <property type="project" value="InterPro"/>
</dbReference>
<reference evidence="2 3" key="1">
    <citation type="submission" date="2014-01" db="EMBL/GenBank/DDBJ databases">
        <title>Roseivivax isoporae LMG 25204 Genome Sequencing.</title>
        <authorList>
            <person name="Lai Q."/>
            <person name="Li G."/>
            <person name="Shao Z."/>
        </authorList>
    </citation>
    <scope>NUCLEOTIDE SEQUENCE [LARGE SCALE GENOMIC DNA]</scope>
    <source>
        <strain evidence="2 3">LMG 25204</strain>
    </source>
</reference>
<dbReference type="GO" id="GO:0031419">
    <property type="term" value="F:cobalamin binding"/>
    <property type="evidence" value="ECO:0007669"/>
    <property type="project" value="InterPro"/>
</dbReference>
<organism evidence="2 3">
    <name type="scientific">Roseivivax isoporae LMG 25204</name>
    <dbReference type="NCBI Taxonomy" id="1449351"/>
    <lineage>
        <taxon>Bacteria</taxon>
        <taxon>Pseudomonadati</taxon>
        <taxon>Pseudomonadota</taxon>
        <taxon>Alphaproteobacteria</taxon>
        <taxon>Rhodobacterales</taxon>
        <taxon>Roseobacteraceae</taxon>
        <taxon>Roseivivax</taxon>
    </lineage>
</organism>
<evidence type="ECO:0000313" key="2">
    <source>
        <dbReference type="EMBL" id="ETX29715.1"/>
    </source>
</evidence>
<dbReference type="Proteomes" id="UP000023430">
    <property type="component" value="Unassembled WGS sequence"/>
</dbReference>
<proteinExistence type="predicted"/>
<accession>X7FA80</accession>
<dbReference type="EMBL" id="JAME01000008">
    <property type="protein sequence ID" value="ETX29715.1"/>
    <property type="molecule type" value="Genomic_DNA"/>
</dbReference>
<keyword evidence="3" id="KW-1185">Reference proteome</keyword>
<dbReference type="InterPro" id="IPR036724">
    <property type="entry name" value="Cobalamin-bd_sf"/>
</dbReference>
<dbReference type="eggNOG" id="COG2185">
    <property type="taxonomic scope" value="Bacteria"/>
</dbReference>
<dbReference type="SUPFAM" id="SSF52242">
    <property type="entry name" value="Cobalamin (vitamin B12)-binding domain"/>
    <property type="match status" value="1"/>
</dbReference>
<dbReference type="OrthoDB" id="5498228at2"/>
<dbReference type="STRING" id="1449351.RISW2_22500"/>
<dbReference type="AlphaFoldDB" id="X7FA80"/>
<dbReference type="InterPro" id="IPR006158">
    <property type="entry name" value="Cobalamin-bd"/>
</dbReference>
<dbReference type="RefSeq" id="WP_051491845.1">
    <property type="nucleotide sequence ID" value="NZ_JAME01000008.1"/>
</dbReference>
<dbReference type="PROSITE" id="PS51332">
    <property type="entry name" value="B12_BINDING"/>
    <property type="match status" value="1"/>
</dbReference>
<gene>
    <name evidence="2" type="ORF">RISW2_22500</name>
</gene>
<evidence type="ECO:0000259" key="1">
    <source>
        <dbReference type="PROSITE" id="PS51332"/>
    </source>
</evidence>
<evidence type="ECO:0000313" key="3">
    <source>
        <dbReference type="Proteomes" id="UP000023430"/>
    </source>
</evidence>
<feature type="domain" description="B12-binding" evidence="1">
    <location>
        <begin position="133"/>
        <end position="261"/>
    </location>
</feature>